<feature type="compositionally biased region" description="Basic and acidic residues" evidence="2">
    <location>
        <begin position="1"/>
        <end position="37"/>
    </location>
</feature>
<name>A0A813DBU1_POLGL</name>
<dbReference type="PROSITE" id="PS00018">
    <property type="entry name" value="EF_HAND_1"/>
    <property type="match status" value="1"/>
</dbReference>
<dbReference type="SUPFAM" id="SSF47473">
    <property type="entry name" value="EF-hand"/>
    <property type="match status" value="1"/>
</dbReference>
<evidence type="ECO:0000256" key="2">
    <source>
        <dbReference type="SAM" id="MobiDB-lite"/>
    </source>
</evidence>
<keyword evidence="1" id="KW-0106">Calcium</keyword>
<evidence type="ECO:0000313" key="4">
    <source>
        <dbReference type="Proteomes" id="UP000654075"/>
    </source>
</evidence>
<dbReference type="InterPro" id="IPR018247">
    <property type="entry name" value="EF_Hand_1_Ca_BS"/>
</dbReference>
<feature type="compositionally biased region" description="Basic and acidic residues" evidence="2">
    <location>
        <begin position="173"/>
        <end position="182"/>
    </location>
</feature>
<dbReference type="Proteomes" id="UP000654075">
    <property type="component" value="Unassembled WGS sequence"/>
</dbReference>
<reference evidence="3" key="1">
    <citation type="submission" date="2021-02" db="EMBL/GenBank/DDBJ databases">
        <authorList>
            <person name="Dougan E. K."/>
            <person name="Rhodes N."/>
            <person name="Thang M."/>
            <person name="Chan C."/>
        </authorList>
    </citation>
    <scope>NUCLEOTIDE SEQUENCE</scope>
</reference>
<dbReference type="EMBL" id="CAJNNV010001076">
    <property type="protein sequence ID" value="CAE8584247.1"/>
    <property type="molecule type" value="Genomic_DNA"/>
</dbReference>
<feature type="region of interest" description="Disordered" evidence="2">
    <location>
        <begin position="156"/>
        <end position="185"/>
    </location>
</feature>
<dbReference type="OrthoDB" id="440135at2759"/>
<sequence>MQEEAKKRQSEREQEQLKKQAELKKKREDEEQRRKEQAAALAVRKAIQKVRTATPENYDDLRAQLEEAQASNLEAMGSQAEKVSSEAEGALQQAQNRIDEVHQKRVEDDKKKVEAEKDKKEEEDKVVNFVKEATEKANAAQEKIKEAEEMAQKLEDLSTPGASPDSMVASAESTEKSIEATKEATVATRTSIMEMQKDMGDCEAFRKVKREIVDLTSKLASGLRNLEKLVSVVKSTREKAGRKANALKKEGERKANFVKYDKDKDGKLSQKEIEAYSKAAIDFQLTPDVLDKIMKSLEPVTFAKFRSLHQKVSIAKSEVLARTQRAEEEAKAKVIQEQRQAIQAVLDAVAELHKTVEATATEAEVKARPLVRDGELAADAIKELADALEVLVQSAEEGLSLASAKLKEAKDQCETNETLKGYDQKEAARCEQRETRTRSRVAKVNAAVKLAREKAMRKAFAEIDQKRTDCVTAIRAKMTEEAKTGEQCFEGVNGGKPVAKDTFEAFLKGLAGLELGEGQAQKLFEHIASDATEISKARFLELVRLYYKCVKATVLSDEISIKGKTVRRLEVGEVLEALEG</sequence>
<evidence type="ECO:0008006" key="5">
    <source>
        <dbReference type="Google" id="ProtNLM"/>
    </source>
</evidence>
<accession>A0A813DBU1</accession>
<evidence type="ECO:0000313" key="3">
    <source>
        <dbReference type="EMBL" id="CAE8584247.1"/>
    </source>
</evidence>
<evidence type="ECO:0000256" key="1">
    <source>
        <dbReference type="ARBA" id="ARBA00022837"/>
    </source>
</evidence>
<dbReference type="Gene3D" id="1.10.238.10">
    <property type="entry name" value="EF-hand"/>
    <property type="match status" value="1"/>
</dbReference>
<dbReference type="AlphaFoldDB" id="A0A813DBU1"/>
<feature type="region of interest" description="Disordered" evidence="2">
    <location>
        <begin position="1"/>
        <end position="38"/>
    </location>
</feature>
<dbReference type="InterPro" id="IPR011992">
    <property type="entry name" value="EF-hand-dom_pair"/>
</dbReference>
<protein>
    <recommendedName>
        <fullName evidence="5">Calmodulin</fullName>
    </recommendedName>
</protein>
<organism evidence="3 4">
    <name type="scientific">Polarella glacialis</name>
    <name type="common">Dinoflagellate</name>
    <dbReference type="NCBI Taxonomy" id="89957"/>
    <lineage>
        <taxon>Eukaryota</taxon>
        <taxon>Sar</taxon>
        <taxon>Alveolata</taxon>
        <taxon>Dinophyceae</taxon>
        <taxon>Suessiales</taxon>
        <taxon>Suessiaceae</taxon>
        <taxon>Polarella</taxon>
    </lineage>
</organism>
<dbReference type="OMA" id="QCETNET"/>
<gene>
    <name evidence="3" type="ORF">PGLA1383_LOCUS3184</name>
</gene>
<comment type="caution">
    <text evidence="3">The sequence shown here is derived from an EMBL/GenBank/DDBJ whole genome shotgun (WGS) entry which is preliminary data.</text>
</comment>
<feature type="region of interest" description="Disordered" evidence="2">
    <location>
        <begin position="69"/>
        <end position="123"/>
    </location>
</feature>
<keyword evidence="4" id="KW-1185">Reference proteome</keyword>
<feature type="compositionally biased region" description="Basic and acidic residues" evidence="2">
    <location>
        <begin position="97"/>
        <end position="123"/>
    </location>
</feature>
<feature type="non-terminal residue" evidence="3">
    <location>
        <position position="580"/>
    </location>
</feature>
<proteinExistence type="predicted"/>